<dbReference type="CDD" id="cd18126">
    <property type="entry name" value="GAPDH_I_C"/>
    <property type="match status" value="1"/>
</dbReference>
<dbReference type="PANTHER" id="PTHR43454:SF1">
    <property type="entry name" value="GLYCERALDEHYDE 3-PHOSPHATE DEHYDROGENASE NAD(P) BINDING DOMAIN-CONTAINING PROTEIN"/>
    <property type="match status" value="1"/>
</dbReference>
<dbReference type="InterPro" id="IPR020828">
    <property type="entry name" value="GlycerAld_3-P_DH_NAD(P)-bd"/>
</dbReference>
<dbReference type="AlphaFoldDB" id="A0A1B7LXX6"/>
<dbReference type="InterPro" id="IPR020829">
    <property type="entry name" value="GlycerAld_3-P_DH_cat"/>
</dbReference>
<organism evidence="6 7">
    <name type="scientific">Enteractinococcus helveticum</name>
    <dbReference type="NCBI Taxonomy" id="1837282"/>
    <lineage>
        <taxon>Bacteria</taxon>
        <taxon>Bacillati</taxon>
        <taxon>Actinomycetota</taxon>
        <taxon>Actinomycetes</taxon>
        <taxon>Micrococcales</taxon>
        <taxon>Micrococcaceae</taxon>
    </lineage>
</organism>
<evidence type="ECO:0000256" key="3">
    <source>
        <dbReference type="RuleBase" id="RU000397"/>
    </source>
</evidence>
<protein>
    <recommendedName>
        <fullName evidence="4">Glyceraldehyde-3-phosphate dehydrogenase</fullName>
        <ecNumber evidence="4">1.2.1.-</ecNumber>
    </recommendedName>
</protein>
<comment type="similarity">
    <text evidence="1 3">Belongs to the glyceraldehyde-3-phosphate dehydrogenase family.</text>
</comment>
<dbReference type="SUPFAM" id="SSF51735">
    <property type="entry name" value="NAD(P)-binding Rossmann-fold domains"/>
    <property type="match status" value="1"/>
</dbReference>
<dbReference type="InterPro" id="IPR036291">
    <property type="entry name" value="NAD(P)-bd_dom_sf"/>
</dbReference>
<dbReference type="SMART" id="SM00846">
    <property type="entry name" value="Gp_dh_N"/>
    <property type="match status" value="1"/>
</dbReference>
<dbReference type="InterPro" id="IPR020830">
    <property type="entry name" value="GlycerAld_3-P_DH_AS"/>
</dbReference>
<feature type="domain" description="Glyceraldehyde 3-phosphate dehydrogenase NAD(P) binding" evidence="5">
    <location>
        <begin position="131"/>
        <end position="292"/>
    </location>
</feature>
<dbReference type="CDD" id="cd05214">
    <property type="entry name" value="GAPDH_I_N"/>
    <property type="match status" value="1"/>
</dbReference>
<dbReference type="PANTHER" id="PTHR43454">
    <property type="entry name" value="GLYCERALDEHYDE-3-PHOSPHATE DEHYDROGENASE"/>
    <property type="match status" value="1"/>
</dbReference>
<evidence type="ECO:0000313" key="6">
    <source>
        <dbReference type="EMBL" id="OAV60013.1"/>
    </source>
</evidence>
<name>A0A1B7LXX6_9MICC</name>
<dbReference type="GO" id="GO:0004365">
    <property type="term" value="F:glyceraldehyde-3-phosphate dehydrogenase (NAD+) (phosphorylating) activity"/>
    <property type="evidence" value="ECO:0007669"/>
    <property type="project" value="UniProtKB-ARBA"/>
</dbReference>
<dbReference type="Proteomes" id="UP000078292">
    <property type="component" value="Unassembled WGS sequence"/>
</dbReference>
<dbReference type="EC" id="1.2.1.-" evidence="4"/>
<evidence type="ECO:0000256" key="2">
    <source>
        <dbReference type="ARBA" id="ARBA00023002"/>
    </source>
</evidence>
<dbReference type="Gene3D" id="3.40.50.720">
    <property type="entry name" value="NAD(P)-binding Rossmann-like Domain"/>
    <property type="match status" value="1"/>
</dbReference>
<comment type="caution">
    <text evidence="6">The sequence shown here is derived from an EMBL/GenBank/DDBJ whole genome shotgun (WGS) entry which is preliminary data.</text>
</comment>
<proteinExistence type="inferred from homology"/>
<sequence length="495" mass="53556">MADITASTQETLQQWSEREQLAEQMVPLIGSLYRNNNVVTSIYGRSLVHESVVDILKAHRFARQVDEAILPVEDSFAILQAMSELNLGAGSVDLARMVNKFRENGGDVKDFVRNELSDIVEKNGEGLGESTDVVLYGFGRIGRLLARILLDGAGGGTKLRLRAMVVRRNSDDDIHKRASMLRRDSVHGAFNGTIEVDDEANTITANGTKIQVIYASNPAEIDYTEYGINNAIVIDNTGVWRDEEGLGQHLQAKGTSKVILTAPGKGNLKNIVYGVNTDDITAEDTILSAASCTTNAITPVLKVINDEYGIHHGHVETVHAYTNDQNLIDNFHKGSRRGRAAALNMVLTETGAATAVAKALPELSGKLSGNAIRVPTPNVSMAILNLQLDGETSKDEINARLRQESLTGDLNKQIDYIYSHDAVSTDFVGSDRAGVVDGLATIVNEGSNGGSNLILYVWYDNEFGYSTQVVRAVEKMAGENVPVFPKSQVAASAKA</sequence>
<evidence type="ECO:0000259" key="5">
    <source>
        <dbReference type="SMART" id="SM00846"/>
    </source>
</evidence>
<dbReference type="PRINTS" id="PR00078">
    <property type="entry name" value="G3PDHDRGNASE"/>
</dbReference>
<dbReference type="PROSITE" id="PS00071">
    <property type="entry name" value="GAPDH"/>
    <property type="match status" value="1"/>
</dbReference>
<dbReference type="GO" id="GO:0051287">
    <property type="term" value="F:NAD binding"/>
    <property type="evidence" value="ECO:0007669"/>
    <property type="project" value="InterPro"/>
</dbReference>
<evidence type="ECO:0000256" key="4">
    <source>
        <dbReference type="RuleBase" id="RU361160"/>
    </source>
</evidence>
<dbReference type="Pfam" id="PF00044">
    <property type="entry name" value="Gp_dh_N"/>
    <property type="match status" value="1"/>
</dbReference>
<dbReference type="EMBL" id="LXEY01000021">
    <property type="protein sequence ID" value="OAV60013.1"/>
    <property type="molecule type" value="Genomic_DNA"/>
</dbReference>
<evidence type="ECO:0000313" key="7">
    <source>
        <dbReference type="Proteomes" id="UP000078292"/>
    </source>
</evidence>
<dbReference type="RefSeq" id="WP_043058520.1">
    <property type="nucleotide sequence ID" value="NZ_LXEY01000021.1"/>
</dbReference>
<dbReference type="Pfam" id="PF02800">
    <property type="entry name" value="Gp_dh_C"/>
    <property type="match status" value="1"/>
</dbReference>
<dbReference type="NCBIfam" id="TIGR01534">
    <property type="entry name" value="GAPDH-I"/>
    <property type="match status" value="1"/>
</dbReference>
<reference evidence="6 7" key="1">
    <citation type="submission" date="2016-04" db="EMBL/GenBank/DDBJ databases">
        <title>First whole genome shotgun sequence of the bacterium Enteractinococcus sp. strain UASWS1574.</title>
        <authorList>
            <person name="Crovadore J."/>
            <person name="Chablais R."/>
            <person name="Lefort F."/>
        </authorList>
    </citation>
    <scope>NUCLEOTIDE SEQUENCE [LARGE SCALE GENOMIC DNA]</scope>
    <source>
        <strain evidence="6 7">UASWS1574</strain>
    </source>
</reference>
<dbReference type="NCBIfam" id="NF006139">
    <property type="entry name" value="PRK08289.1"/>
    <property type="match status" value="1"/>
</dbReference>
<keyword evidence="2 4" id="KW-0560">Oxidoreductase</keyword>
<accession>A0A1B7LXX6</accession>
<dbReference type="InterPro" id="IPR020831">
    <property type="entry name" value="GlycerAld/Erythrose_P_DH"/>
</dbReference>
<dbReference type="GO" id="GO:0006006">
    <property type="term" value="P:glucose metabolic process"/>
    <property type="evidence" value="ECO:0007669"/>
    <property type="project" value="InterPro"/>
</dbReference>
<dbReference type="STRING" id="1837282.A6F49_14615"/>
<dbReference type="SUPFAM" id="SSF55347">
    <property type="entry name" value="Glyceraldehyde-3-phosphate dehydrogenase-like, C-terminal domain"/>
    <property type="match status" value="1"/>
</dbReference>
<evidence type="ECO:0000256" key="1">
    <source>
        <dbReference type="ARBA" id="ARBA00007406"/>
    </source>
</evidence>
<dbReference type="InterPro" id="IPR006424">
    <property type="entry name" value="Glyceraldehyde-3-P_DH_1"/>
</dbReference>
<gene>
    <name evidence="6" type="ORF">A6F49_14615</name>
</gene>
<dbReference type="GO" id="GO:0050661">
    <property type="term" value="F:NADP binding"/>
    <property type="evidence" value="ECO:0007669"/>
    <property type="project" value="InterPro"/>
</dbReference>
<keyword evidence="7" id="KW-1185">Reference proteome</keyword>
<dbReference type="Gene3D" id="3.30.360.10">
    <property type="entry name" value="Dihydrodipicolinate Reductase, domain 2"/>
    <property type="match status" value="1"/>
</dbReference>